<feature type="binding site" evidence="8">
    <location>
        <begin position="298"/>
        <end position="304"/>
    </location>
    <ligand>
        <name>substrate</name>
    </ligand>
</feature>
<comment type="cofactor">
    <cofactor evidence="8">
        <name>Mg(2+)</name>
        <dbReference type="ChEBI" id="CHEBI:18420"/>
    </cofactor>
    <text evidence="8">Binds 1 Mg(2+) ion per subunit.</text>
</comment>
<feature type="binding site" evidence="8">
    <location>
        <begin position="330"/>
        <end position="332"/>
    </location>
    <ligand>
        <name>GTP</name>
        <dbReference type="ChEBI" id="CHEBI:37565"/>
    </ligand>
</feature>
<feature type="active site" description="Proton donor" evidence="8">
    <location>
        <position position="41"/>
    </location>
</feature>
<dbReference type="GO" id="GO:0005737">
    <property type="term" value="C:cytoplasm"/>
    <property type="evidence" value="ECO:0007669"/>
    <property type="project" value="UniProtKB-SubCell"/>
</dbReference>
<sequence length="424" mass="47016">MPATVVIGAQWGDEGKGKYIDILANDADLIVRFSGGNNAGHTIVHQGEKYALHLIPSGILRENKTCLIANGVVIDPKVILGELDGLMRRNARLATLYICPRAHLIMPWHRELDALQEASRGEHGLGTTKRGIGPAYSDKAERSGIRIGDLMEPDRFAELVRRNLPIKNAIIEKVYGGKPLDADAIIEEYLEYGKRLKPYVRDVNSLIHQALEQGKHVLFEGAQATFLDLDFGTYPFVTSSNPIAGGVCTGAGVGPRMITEVLGVMKAYTTRVGAGPFVTEQKNEIGDRIREYGHEYGTTTGRPRRCGWLDAFMIRHAVRINGFTGLCMNHLDTIGKLDYIRLCTGYRLNGTLIDYYPSSLRELSECEPVYEEFSGWPSVDISGVRSFNALPEPARRYVRRIEELVGVPFKYIGVGPDREQTIAL</sequence>
<keyword evidence="6 8" id="KW-0460">Magnesium</keyword>
<feature type="binding site" evidence="8">
    <location>
        <begin position="40"/>
        <end position="42"/>
    </location>
    <ligand>
        <name>GTP</name>
        <dbReference type="ChEBI" id="CHEBI:37565"/>
    </ligand>
</feature>
<evidence type="ECO:0000313" key="11">
    <source>
        <dbReference type="EMBL" id="SHI55428.1"/>
    </source>
</evidence>
<proteinExistence type="inferred from homology"/>
<dbReference type="EMBL" id="FQZP01000004">
    <property type="protein sequence ID" value="SHI55428.1"/>
    <property type="molecule type" value="Genomic_DNA"/>
</dbReference>
<dbReference type="GO" id="GO:0000287">
    <property type="term" value="F:magnesium ion binding"/>
    <property type="evidence" value="ECO:0007669"/>
    <property type="project" value="UniProtKB-UniRule"/>
</dbReference>
<dbReference type="RefSeq" id="WP_149677704.1">
    <property type="nucleotide sequence ID" value="NZ_DAONMB010000049.1"/>
</dbReference>
<keyword evidence="4 8" id="KW-0547">Nucleotide-binding</keyword>
<dbReference type="PROSITE" id="PS00513">
    <property type="entry name" value="ADENYLOSUCCIN_SYN_2"/>
    <property type="match status" value="1"/>
</dbReference>
<dbReference type="GO" id="GO:0044208">
    <property type="term" value="P:'de novo' AMP biosynthetic process"/>
    <property type="evidence" value="ECO:0007669"/>
    <property type="project" value="UniProtKB-UniRule"/>
</dbReference>
<organism evidence="11 12">
    <name type="scientific">Thermoclostridium caenicola</name>
    <dbReference type="NCBI Taxonomy" id="659425"/>
    <lineage>
        <taxon>Bacteria</taxon>
        <taxon>Bacillati</taxon>
        <taxon>Bacillota</taxon>
        <taxon>Clostridia</taxon>
        <taxon>Eubacteriales</taxon>
        <taxon>Oscillospiraceae</taxon>
        <taxon>Thermoclostridium</taxon>
    </lineage>
</organism>
<name>A0A1M6C3Z5_9FIRM</name>
<feature type="active site" description="Proton acceptor" evidence="8">
    <location>
        <position position="13"/>
    </location>
</feature>
<feature type="binding site" description="in other chain" evidence="8">
    <location>
        <position position="128"/>
    </location>
    <ligand>
        <name>IMP</name>
        <dbReference type="ChEBI" id="CHEBI:58053"/>
        <note>ligand shared between dimeric partners</note>
    </ligand>
</feature>
<reference evidence="11 12" key="1">
    <citation type="submission" date="2016-11" db="EMBL/GenBank/DDBJ databases">
        <authorList>
            <person name="Varghese N."/>
            <person name="Submissions S."/>
        </authorList>
    </citation>
    <scope>NUCLEOTIDE SEQUENCE [LARGE SCALE GENOMIC DNA]</scope>
    <source>
        <strain evidence="11 12">DSM 19027</strain>
    </source>
</reference>
<dbReference type="CDD" id="cd03108">
    <property type="entry name" value="AdSS"/>
    <property type="match status" value="1"/>
</dbReference>
<dbReference type="InterPro" id="IPR033128">
    <property type="entry name" value="Adenylosuccin_syn_Lys_AS"/>
</dbReference>
<feature type="active site" evidence="9">
    <location>
        <position position="139"/>
    </location>
</feature>
<feature type="binding site" evidence="8">
    <location>
        <position position="13"/>
    </location>
    <ligand>
        <name>Mg(2+)</name>
        <dbReference type="ChEBI" id="CHEBI:18420"/>
    </ligand>
</feature>
<dbReference type="SUPFAM" id="SSF52540">
    <property type="entry name" value="P-loop containing nucleoside triphosphate hydrolases"/>
    <property type="match status" value="1"/>
</dbReference>
<evidence type="ECO:0000256" key="3">
    <source>
        <dbReference type="ARBA" id="ARBA00022723"/>
    </source>
</evidence>
<comment type="pathway">
    <text evidence="8 10">Purine metabolism; AMP biosynthesis via de novo pathway; AMP from IMP: step 1/2.</text>
</comment>
<dbReference type="PANTHER" id="PTHR11846:SF0">
    <property type="entry name" value="ADENYLOSUCCINATE SYNTHETASE"/>
    <property type="match status" value="1"/>
</dbReference>
<keyword evidence="5 8" id="KW-0658">Purine biosynthesis</keyword>
<feature type="binding site" description="in other chain" evidence="8">
    <location>
        <begin position="13"/>
        <end position="16"/>
    </location>
    <ligand>
        <name>IMP</name>
        <dbReference type="ChEBI" id="CHEBI:58053"/>
        <note>ligand shared between dimeric partners</note>
    </ligand>
</feature>
<dbReference type="NCBIfam" id="NF002223">
    <property type="entry name" value="PRK01117.1"/>
    <property type="match status" value="1"/>
</dbReference>
<dbReference type="FunFam" id="1.10.300.10:FF:000001">
    <property type="entry name" value="Adenylosuccinate synthetase"/>
    <property type="match status" value="1"/>
</dbReference>
<evidence type="ECO:0000256" key="9">
    <source>
        <dbReference type="PROSITE-ProRule" id="PRU10134"/>
    </source>
</evidence>
<feature type="binding site" description="in other chain" evidence="8">
    <location>
        <position position="302"/>
    </location>
    <ligand>
        <name>IMP</name>
        <dbReference type="ChEBI" id="CHEBI:58053"/>
        <note>ligand shared between dimeric partners</note>
    </ligand>
</feature>
<accession>A0A1M6C3Z5</accession>
<dbReference type="PANTHER" id="PTHR11846">
    <property type="entry name" value="ADENYLOSUCCINATE SYNTHETASE"/>
    <property type="match status" value="1"/>
</dbReference>
<comment type="subunit">
    <text evidence="1 8">Homodimer.</text>
</comment>
<dbReference type="InterPro" id="IPR027417">
    <property type="entry name" value="P-loop_NTPase"/>
</dbReference>
<gene>
    <name evidence="8" type="primary">purA</name>
    <name evidence="11" type="ORF">SAMN05444373_100431</name>
</gene>
<feature type="binding site" evidence="8">
    <location>
        <begin position="413"/>
        <end position="415"/>
    </location>
    <ligand>
        <name>GTP</name>
        <dbReference type="ChEBI" id="CHEBI:37565"/>
    </ligand>
</feature>
<dbReference type="OrthoDB" id="9807553at2"/>
<comment type="function">
    <text evidence="8">Plays an important role in the de novo pathway of purine nucleotide biosynthesis. Catalyzes the first committed step in the biosynthesis of AMP from IMP.</text>
</comment>
<keyword evidence="8" id="KW-0963">Cytoplasm</keyword>
<evidence type="ECO:0000313" key="12">
    <source>
        <dbReference type="Proteomes" id="UP000324781"/>
    </source>
</evidence>
<dbReference type="InterPro" id="IPR042110">
    <property type="entry name" value="Adenylosuccinate_synth_dom2"/>
</dbReference>
<comment type="subcellular location">
    <subcellularLocation>
        <location evidence="8">Cytoplasm</location>
    </subcellularLocation>
</comment>
<protein>
    <recommendedName>
        <fullName evidence="8 10">Adenylosuccinate synthetase</fullName>
        <shortName evidence="8">AMPSase</shortName>
        <shortName evidence="8">AdSS</shortName>
        <ecNumber evidence="8 10">6.3.4.4</ecNumber>
    </recommendedName>
    <alternativeName>
        <fullName evidence="8">IMP--aspartate ligase</fullName>
    </alternativeName>
</protein>
<dbReference type="SMART" id="SM00788">
    <property type="entry name" value="Adenylsucc_synt"/>
    <property type="match status" value="1"/>
</dbReference>
<dbReference type="GO" id="GO:0004019">
    <property type="term" value="F:adenylosuccinate synthase activity"/>
    <property type="evidence" value="ECO:0007669"/>
    <property type="project" value="UniProtKB-UniRule"/>
</dbReference>
<feature type="binding site" evidence="8">
    <location>
        <position position="304"/>
    </location>
    <ligand>
        <name>GTP</name>
        <dbReference type="ChEBI" id="CHEBI:37565"/>
    </ligand>
</feature>
<dbReference type="Proteomes" id="UP000324781">
    <property type="component" value="Unassembled WGS sequence"/>
</dbReference>
<feature type="binding site" description="in other chain" evidence="8">
    <location>
        <position position="223"/>
    </location>
    <ligand>
        <name>IMP</name>
        <dbReference type="ChEBI" id="CHEBI:58053"/>
        <note>ligand shared between dimeric partners</note>
    </ligand>
</feature>
<feature type="binding site" evidence="8">
    <location>
        <position position="142"/>
    </location>
    <ligand>
        <name>IMP</name>
        <dbReference type="ChEBI" id="CHEBI:58053"/>
        <note>ligand shared between dimeric partners</note>
    </ligand>
</feature>
<dbReference type="AlphaFoldDB" id="A0A1M6C3Z5"/>
<evidence type="ECO:0000256" key="5">
    <source>
        <dbReference type="ARBA" id="ARBA00022755"/>
    </source>
</evidence>
<evidence type="ECO:0000256" key="4">
    <source>
        <dbReference type="ARBA" id="ARBA00022741"/>
    </source>
</evidence>
<dbReference type="InterPro" id="IPR001114">
    <property type="entry name" value="Adenylosuccinate_synthetase"/>
</dbReference>
<evidence type="ECO:0000256" key="6">
    <source>
        <dbReference type="ARBA" id="ARBA00022842"/>
    </source>
</evidence>
<dbReference type="NCBIfam" id="TIGR00184">
    <property type="entry name" value="purA"/>
    <property type="match status" value="1"/>
</dbReference>
<comment type="similarity">
    <text evidence="8 10">Belongs to the adenylosuccinate synthetase family.</text>
</comment>
<evidence type="ECO:0000256" key="2">
    <source>
        <dbReference type="ARBA" id="ARBA00022598"/>
    </source>
</evidence>
<keyword evidence="12" id="KW-1185">Reference proteome</keyword>
<dbReference type="FunFam" id="3.90.170.10:FF:000001">
    <property type="entry name" value="Adenylosuccinate synthetase"/>
    <property type="match status" value="1"/>
</dbReference>
<feature type="binding site" evidence="8">
    <location>
        <position position="40"/>
    </location>
    <ligand>
        <name>Mg(2+)</name>
        <dbReference type="ChEBI" id="CHEBI:18420"/>
    </ligand>
</feature>
<feature type="binding site" evidence="8">
    <location>
        <begin position="12"/>
        <end position="18"/>
    </location>
    <ligand>
        <name>GTP</name>
        <dbReference type="ChEBI" id="CHEBI:37565"/>
    </ligand>
</feature>
<dbReference type="Gene3D" id="3.40.440.10">
    <property type="entry name" value="Adenylosuccinate Synthetase, subunit A, domain 1"/>
    <property type="match status" value="1"/>
</dbReference>
<evidence type="ECO:0000256" key="8">
    <source>
        <dbReference type="HAMAP-Rule" id="MF_00011"/>
    </source>
</evidence>
<keyword evidence="7 8" id="KW-0342">GTP-binding</keyword>
<dbReference type="UniPathway" id="UPA00075">
    <property type="reaction ID" value="UER00335"/>
</dbReference>
<comment type="catalytic activity">
    <reaction evidence="8 10">
        <text>IMP + L-aspartate + GTP = N(6)-(1,2-dicarboxyethyl)-AMP + GDP + phosphate + 2 H(+)</text>
        <dbReference type="Rhea" id="RHEA:15753"/>
        <dbReference type="ChEBI" id="CHEBI:15378"/>
        <dbReference type="ChEBI" id="CHEBI:29991"/>
        <dbReference type="ChEBI" id="CHEBI:37565"/>
        <dbReference type="ChEBI" id="CHEBI:43474"/>
        <dbReference type="ChEBI" id="CHEBI:57567"/>
        <dbReference type="ChEBI" id="CHEBI:58053"/>
        <dbReference type="ChEBI" id="CHEBI:58189"/>
        <dbReference type="EC" id="6.3.4.4"/>
    </reaction>
</comment>
<evidence type="ECO:0000256" key="10">
    <source>
        <dbReference type="RuleBase" id="RU000520"/>
    </source>
</evidence>
<evidence type="ECO:0000256" key="7">
    <source>
        <dbReference type="ARBA" id="ARBA00023134"/>
    </source>
</evidence>
<evidence type="ECO:0000256" key="1">
    <source>
        <dbReference type="ARBA" id="ARBA00011738"/>
    </source>
</evidence>
<dbReference type="GO" id="GO:0046040">
    <property type="term" value="P:IMP metabolic process"/>
    <property type="evidence" value="ECO:0007669"/>
    <property type="project" value="TreeGrafter"/>
</dbReference>
<dbReference type="Pfam" id="PF00709">
    <property type="entry name" value="Adenylsucc_synt"/>
    <property type="match status" value="1"/>
</dbReference>
<feature type="binding site" description="in other chain" evidence="8">
    <location>
        <position position="238"/>
    </location>
    <ligand>
        <name>IMP</name>
        <dbReference type="ChEBI" id="CHEBI:58053"/>
        <note>ligand shared between dimeric partners</note>
    </ligand>
</feature>
<dbReference type="Gene3D" id="1.10.300.10">
    <property type="entry name" value="Adenylosuccinate Synthetase, subunit A, domain 2"/>
    <property type="match status" value="1"/>
</dbReference>
<dbReference type="GO" id="GO:0005525">
    <property type="term" value="F:GTP binding"/>
    <property type="evidence" value="ECO:0007669"/>
    <property type="project" value="UniProtKB-UniRule"/>
</dbReference>
<dbReference type="InterPro" id="IPR042109">
    <property type="entry name" value="Adenylosuccinate_synth_dom1"/>
</dbReference>
<feature type="binding site" description="in other chain" evidence="8">
    <location>
        <begin position="38"/>
        <end position="41"/>
    </location>
    <ligand>
        <name>IMP</name>
        <dbReference type="ChEBI" id="CHEBI:58053"/>
        <note>ligand shared between dimeric partners</note>
    </ligand>
</feature>
<keyword evidence="3 8" id="KW-0479">Metal-binding</keyword>
<dbReference type="EC" id="6.3.4.4" evidence="8 10"/>
<keyword evidence="2 8" id="KW-0436">Ligase</keyword>
<dbReference type="InterPro" id="IPR018220">
    <property type="entry name" value="Adenylosuccin_syn_GTP-bd"/>
</dbReference>
<dbReference type="Gene3D" id="3.90.170.10">
    <property type="entry name" value="Adenylosuccinate Synthetase, subunit A, domain 3"/>
    <property type="match status" value="1"/>
</dbReference>
<dbReference type="InterPro" id="IPR042111">
    <property type="entry name" value="Adenylosuccinate_synth_dom3"/>
</dbReference>
<dbReference type="PROSITE" id="PS01266">
    <property type="entry name" value="ADENYLOSUCCIN_SYN_1"/>
    <property type="match status" value="1"/>
</dbReference>
<dbReference type="HAMAP" id="MF_00011">
    <property type="entry name" value="Adenylosucc_synth"/>
    <property type="match status" value="1"/>
</dbReference>